<gene>
    <name evidence="1" type="ORF">RN001_002023</name>
</gene>
<sequence length="131" mass="15034">MIMKVCSADFTKEDYIMPYVINNEYRLKFCTGIVNMKLFTLNQKMCVKNFCIRRRVSLSGMITYLSKEYGALASDKAIFNNENVINMLIPGVDGIIVDKGFLIDKECSANFIRLIRSPFLGNKQSVYERSC</sequence>
<dbReference type="EMBL" id="JARPUR010000001">
    <property type="protein sequence ID" value="KAK4885752.1"/>
    <property type="molecule type" value="Genomic_DNA"/>
</dbReference>
<dbReference type="Proteomes" id="UP001353858">
    <property type="component" value="Unassembled WGS sequence"/>
</dbReference>
<evidence type="ECO:0000313" key="2">
    <source>
        <dbReference type="Proteomes" id="UP001353858"/>
    </source>
</evidence>
<accession>A0AAN7SJW4</accession>
<dbReference type="AlphaFoldDB" id="A0AAN7SJW4"/>
<organism evidence="1 2">
    <name type="scientific">Aquatica leii</name>
    <dbReference type="NCBI Taxonomy" id="1421715"/>
    <lineage>
        <taxon>Eukaryota</taxon>
        <taxon>Metazoa</taxon>
        <taxon>Ecdysozoa</taxon>
        <taxon>Arthropoda</taxon>
        <taxon>Hexapoda</taxon>
        <taxon>Insecta</taxon>
        <taxon>Pterygota</taxon>
        <taxon>Neoptera</taxon>
        <taxon>Endopterygota</taxon>
        <taxon>Coleoptera</taxon>
        <taxon>Polyphaga</taxon>
        <taxon>Elateriformia</taxon>
        <taxon>Elateroidea</taxon>
        <taxon>Lampyridae</taxon>
        <taxon>Luciolinae</taxon>
        <taxon>Aquatica</taxon>
    </lineage>
</organism>
<reference evidence="2" key="1">
    <citation type="submission" date="2023-01" db="EMBL/GenBank/DDBJ databases">
        <title>Key to firefly adult light organ development and bioluminescence: homeobox transcription factors regulate luciferase expression and transportation to peroxisome.</title>
        <authorList>
            <person name="Fu X."/>
        </authorList>
    </citation>
    <scope>NUCLEOTIDE SEQUENCE [LARGE SCALE GENOMIC DNA]</scope>
</reference>
<keyword evidence="2" id="KW-1185">Reference proteome</keyword>
<name>A0AAN7SJW4_9COLE</name>
<comment type="caution">
    <text evidence="1">The sequence shown here is derived from an EMBL/GenBank/DDBJ whole genome shotgun (WGS) entry which is preliminary data.</text>
</comment>
<proteinExistence type="predicted"/>
<evidence type="ECO:0000313" key="1">
    <source>
        <dbReference type="EMBL" id="KAK4885752.1"/>
    </source>
</evidence>
<protein>
    <submittedName>
        <fullName evidence="1">Uncharacterized protein</fullName>
    </submittedName>
</protein>